<keyword evidence="3" id="KW-1185">Reference proteome</keyword>
<protein>
    <submittedName>
        <fullName evidence="2">Uncharacterized protein</fullName>
    </submittedName>
</protein>
<name>I4C958_DESTA</name>
<reference evidence="3" key="1">
    <citation type="submission" date="2012-06" db="EMBL/GenBank/DDBJ databases">
        <title>Complete sequence of chromosome of Desulfomonile tiedjei DSM 6799.</title>
        <authorList>
            <person name="Lucas S."/>
            <person name="Copeland A."/>
            <person name="Lapidus A."/>
            <person name="Glavina del Rio T."/>
            <person name="Dalin E."/>
            <person name="Tice H."/>
            <person name="Bruce D."/>
            <person name="Goodwin L."/>
            <person name="Pitluck S."/>
            <person name="Peters L."/>
            <person name="Ovchinnikova G."/>
            <person name="Zeytun A."/>
            <person name="Lu M."/>
            <person name="Kyrpides N."/>
            <person name="Mavromatis K."/>
            <person name="Ivanova N."/>
            <person name="Brettin T."/>
            <person name="Detter J.C."/>
            <person name="Han C."/>
            <person name="Larimer F."/>
            <person name="Land M."/>
            <person name="Hauser L."/>
            <person name="Markowitz V."/>
            <person name="Cheng J.-F."/>
            <person name="Hugenholtz P."/>
            <person name="Woyke T."/>
            <person name="Wu D."/>
            <person name="Spring S."/>
            <person name="Schroeder M."/>
            <person name="Brambilla E."/>
            <person name="Klenk H.-P."/>
            <person name="Eisen J.A."/>
        </authorList>
    </citation>
    <scope>NUCLEOTIDE SEQUENCE [LARGE SCALE GENOMIC DNA]</scope>
    <source>
        <strain evidence="3">ATCC 49306 / DSM 6799 / DCB-1</strain>
    </source>
</reference>
<accession>I4C958</accession>
<dbReference type="KEGG" id="dti:Desti_3447"/>
<proteinExistence type="predicted"/>
<dbReference type="HOGENOM" id="CLU_1956077_0_0_7"/>
<dbReference type="EMBL" id="CP003360">
    <property type="protein sequence ID" value="AFM26099.1"/>
    <property type="molecule type" value="Genomic_DNA"/>
</dbReference>
<feature type="region of interest" description="Disordered" evidence="1">
    <location>
        <begin position="1"/>
        <end position="33"/>
    </location>
</feature>
<sequence length="128" mass="14980">MRIVRGIATGKNEEESVRETRDRHKPDKPWRAHKGNCRCRSSPIVVDHTETVMTSIRCLAVIMGPYRDQFSNMLDVWHVGQGYKGAYLLVKLWNGYRREHKIRLVPNSLQSQEVWMHGHNGRRFQGLI</sequence>
<feature type="compositionally biased region" description="Basic and acidic residues" evidence="1">
    <location>
        <begin position="11"/>
        <end position="30"/>
    </location>
</feature>
<evidence type="ECO:0000313" key="2">
    <source>
        <dbReference type="EMBL" id="AFM26099.1"/>
    </source>
</evidence>
<evidence type="ECO:0000313" key="3">
    <source>
        <dbReference type="Proteomes" id="UP000006055"/>
    </source>
</evidence>
<organism evidence="2 3">
    <name type="scientific">Desulfomonile tiedjei (strain ATCC 49306 / DSM 6799 / DCB-1)</name>
    <dbReference type="NCBI Taxonomy" id="706587"/>
    <lineage>
        <taxon>Bacteria</taxon>
        <taxon>Pseudomonadati</taxon>
        <taxon>Thermodesulfobacteriota</taxon>
        <taxon>Desulfomonilia</taxon>
        <taxon>Desulfomonilales</taxon>
        <taxon>Desulfomonilaceae</taxon>
        <taxon>Desulfomonile</taxon>
    </lineage>
</organism>
<gene>
    <name evidence="2" type="ordered locus">Desti_3447</name>
</gene>
<dbReference type="Proteomes" id="UP000006055">
    <property type="component" value="Chromosome"/>
</dbReference>
<dbReference type="AlphaFoldDB" id="I4C958"/>
<evidence type="ECO:0000256" key="1">
    <source>
        <dbReference type="SAM" id="MobiDB-lite"/>
    </source>
</evidence>